<dbReference type="InterPro" id="IPR009875">
    <property type="entry name" value="PilZ_domain"/>
</dbReference>
<dbReference type="Gene3D" id="2.40.10.220">
    <property type="entry name" value="predicted glycosyltransferase like domains"/>
    <property type="match status" value="1"/>
</dbReference>
<sequence length="104" mass="11694">MEQQKQRRKTERVQFGKGFAMKIIAIDGSWYRTCNILDVSEDGALLQFQQSLGGLVLDEFFLALSSTGVAFRRCKMAWINGDQMGVHFIKSNERPPAKGGNRPA</sequence>
<protein>
    <recommendedName>
        <fullName evidence="1">PilZ domain-containing protein</fullName>
    </recommendedName>
</protein>
<gene>
    <name evidence="2" type="ORF">NCTC12722_02659</name>
</gene>
<name>A0A380WBD9_AFIFE</name>
<feature type="domain" description="PilZ" evidence="1">
    <location>
        <begin position="6"/>
        <end position="91"/>
    </location>
</feature>
<dbReference type="Proteomes" id="UP000254343">
    <property type="component" value="Unassembled WGS sequence"/>
</dbReference>
<evidence type="ECO:0000313" key="3">
    <source>
        <dbReference type="Proteomes" id="UP000254343"/>
    </source>
</evidence>
<dbReference type="EMBL" id="UIGB01000001">
    <property type="protein sequence ID" value="SUU85447.1"/>
    <property type="molecule type" value="Genomic_DNA"/>
</dbReference>
<evidence type="ECO:0000259" key="1">
    <source>
        <dbReference type="Pfam" id="PF07238"/>
    </source>
</evidence>
<evidence type="ECO:0000313" key="2">
    <source>
        <dbReference type="EMBL" id="SUU85447.1"/>
    </source>
</evidence>
<organism evidence="2 3">
    <name type="scientific">Afipia felis</name>
    <name type="common">Cat scratch disease bacillus</name>
    <dbReference type="NCBI Taxonomy" id="1035"/>
    <lineage>
        <taxon>Bacteria</taxon>
        <taxon>Pseudomonadati</taxon>
        <taxon>Pseudomonadota</taxon>
        <taxon>Alphaproteobacteria</taxon>
        <taxon>Hyphomicrobiales</taxon>
        <taxon>Nitrobacteraceae</taxon>
        <taxon>Afipia</taxon>
    </lineage>
</organism>
<reference evidence="2 3" key="1">
    <citation type="submission" date="2018-06" db="EMBL/GenBank/DDBJ databases">
        <authorList>
            <consortium name="Pathogen Informatics"/>
            <person name="Doyle S."/>
        </authorList>
    </citation>
    <scope>NUCLEOTIDE SEQUENCE [LARGE SCALE GENOMIC DNA]</scope>
    <source>
        <strain evidence="2 3">NCTC12722</strain>
    </source>
</reference>
<dbReference type="OrthoDB" id="7950104at2"/>
<dbReference type="Pfam" id="PF07238">
    <property type="entry name" value="PilZ"/>
    <property type="match status" value="1"/>
</dbReference>
<proteinExistence type="predicted"/>
<dbReference type="GO" id="GO:0035438">
    <property type="term" value="F:cyclic-di-GMP binding"/>
    <property type="evidence" value="ECO:0007669"/>
    <property type="project" value="InterPro"/>
</dbReference>
<dbReference type="AlphaFoldDB" id="A0A380WBD9"/>
<dbReference type="RefSeq" id="WP_002716273.1">
    <property type="nucleotide sequence ID" value="NZ_UFSI01000001.1"/>
</dbReference>
<dbReference type="SUPFAM" id="SSF141371">
    <property type="entry name" value="PilZ domain-like"/>
    <property type="match status" value="1"/>
</dbReference>
<accession>A0A380WBD9</accession>